<dbReference type="PANTHER" id="PTHR11662:SF399">
    <property type="entry name" value="FI19708P1-RELATED"/>
    <property type="match status" value="1"/>
</dbReference>
<gene>
    <name evidence="8" type="ORF">HNQ92_003643</name>
</gene>
<dbReference type="InterPro" id="IPR011701">
    <property type="entry name" value="MFS"/>
</dbReference>
<accession>A0A840TMJ9</accession>
<proteinExistence type="predicted"/>
<dbReference type="PANTHER" id="PTHR11662">
    <property type="entry name" value="SOLUTE CARRIER FAMILY 17"/>
    <property type="match status" value="1"/>
</dbReference>
<evidence type="ECO:0000256" key="2">
    <source>
        <dbReference type="ARBA" id="ARBA00022475"/>
    </source>
</evidence>
<dbReference type="GO" id="GO:0005886">
    <property type="term" value="C:plasma membrane"/>
    <property type="evidence" value="ECO:0007669"/>
    <property type="project" value="UniProtKB-SubCell"/>
</dbReference>
<feature type="transmembrane region" description="Helical" evidence="6">
    <location>
        <begin position="385"/>
        <end position="404"/>
    </location>
</feature>
<keyword evidence="3 6" id="KW-0812">Transmembrane</keyword>
<protein>
    <submittedName>
        <fullName evidence="8">Sugar phosphate permease</fullName>
    </submittedName>
</protein>
<feature type="transmembrane region" description="Helical" evidence="6">
    <location>
        <begin position="261"/>
        <end position="285"/>
    </location>
</feature>
<dbReference type="SUPFAM" id="SSF103473">
    <property type="entry name" value="MFS general substrate transporter"/>
    <property type="match status" value="1"/>
</dbReference>
<sequence>MLYRYRVLTFLFSLSMITYLDRVCISVVGKRMKDDLDLTNEQFGWILGAFSLAYALFEVPTGALGDRVGPRRVLLRVVLWWSLFTALTGVASGLIALIVIRFLFGMGEAGAYPNSSIVIARWFPAVETGRAQAFIWAAGRLGGAVAPLVMVPLAASLGWRASFYTMGLVGVVWAVVWYYWFRDFPNEKKGVSEKELRYIEQYRRFRPQAHSLAWGALLRSRNLWALVIMFHFYMYGAYFFYSWMPIYLQEGRHFSEADMQLFTTLPFLSGAVGCFAGGFLSDWLVKRFGLRVGRASVGLVGMGLSSAVMWTSALTTDNVTAAYLLSLGMLFKDLTLPVSFAVCVDIGKSRAGTVAGTMNMIGQLGGFFLAVFFGRIVDVTGDYTYPLYIIGTLLAFSSLLWLVIDPTKELTWTGTPPTSVDTGILDG</sequence>
<evidence type="ECO:0000256" key="3">
    <source>
        <dbReference type="ARBA" id="ARBA00022692"/>
    </source>
</evidence>
<evidence type="ECO:0000256" key="1">
    <source>
        <dbReference type="ARBA" id="ARBA00004651"/>
    </source>
</evidence>
<keyword evidence="9" id="KW-1185">Reference proteome</keyword>
<dbReference type="CDD" id="cd17319">
    <property type="entry name" value="MFS_ExuT_GudP_like"/>
    <property type="match status" value="1"/>
</dbReference>
<dbReference type="RefSeq" id="WP_184175673.1">
    <property type="nucleotide sequence ID" value="NZ_JACHGF010000005.1"/>
</dbReference>
<evidence type="ECO:0000256" key="4">
    <source>
        <dbReference type="ARBA" id="ARBA00022989"/>
    </source>
</evidence>
<dbReference type="InterPro" id="IPR050382">
    <property type="entry name" value="MFS_Na/Anion_cotransporter"/>
</dbReference>
<comment type="caution">
    <text evidence="8">The sequence shown here is derived from an EMBL/GenBank/DDBJ whole genome shotgun (WGS) entry which is preliminary data.</text>
</comment>
<feature type="transmembrane region" description="Helical" evidence="6">
    <location>
        <begin position="321"/>
        <end position="344"/>
    </location>
</feature>
<keyword evidence="4 6" id="KW-1133">Transmembrane helix</keyword>
<evidence type="ECO:0000313" key="8">
    <source>
        <dbReference type="EMBL" id="MBB5285486.1"/>
    </source>
</evidence>
<dbReference type="EMBL" id="JACHGF010000005">
    <property type="protein sequence ID" value="MBB5285486.1"/>
    <property type="molecule type" value="Genomic_DNA"/>
</dbReference>
<evidence type="ECO:0000256" key="5">
    <source>
        <dbReference type="ARBA" id="ARBA00023136"/>
    </source>
</evidence>
<comment type="subcellular location">
    <subcellularLocation>
        <location evidence="1">Cell membrane</location>
        <topology evidence="1">Multi-pass membrane protein</topology>
    </subcellularLocation>
</comment>
<feature type="transmembrane region" description="Helical" evidence="6">
    <location>
        <begin position="77"/>
        <end position="104"/>
    </location>
</feature>
<evidence type="ECO:0000259" key="7">
    <source>
        <dbReference type="PROSITE" id="PS50850"/>
    </source>
</evidence>
<feature type="domain" description="Major facilitator superfamily (MFS) profile" evidence="7">
    <location>
        <begin position="7"/>
        <end position="409"/>
    </location>
</feature>
<feature type="transmembrane region" description="Helical" evidence="6">
    <location>
        <begin position="351"/>
        <end position="373"/>
    </location>
</feature>
<dbReference type="PIRSF" id="PIRSF002808">
    <property type="entry name" value="Hexose_phosphate_transp"/>
    <property type="match status" value="1"/>
</dbReference>
<dbReference type="AlphaFoldDB" id="A0A840TMJ9"/>
<dbReference type="Gene3D" id="1.20.1250.20">
    <property type="entry name" value="MFS general substrate transporter like domains"/>
    <property type="match status" value="2"/>
</dbReference>
<dbReference type="Proteomes" id="UP000557307">
    <property type="component" value="Unassembled WGS sequence"/>
</dbReference>
<keyword evidence="2" id="KW-1003">Cell membrane</keyword>
<dbReference type="GO" id="GO:0022857">
    <property type="term" value="F:transmembrane transporter activity"/>
    <property type="evidence" value="ECO:0007669"/>
    <property type="project" value="InterPro"/>
</dbReference>
<reference evidence="8 9" key="1">
    <citation type="submission" date="2020-08" db="EMBL/GenBank/DDBJ databases">
        <title>Genomic Encyclopedia of Type Strains, Phase IV (KMG-IV): sequencing the most valuable type-strain genomes for metagenomic binning, comparative biology and taxonomic classification.</title>
        <authorList>
            <person name="Goeker M."/>
        </authorList>
    </citation>
    <scope>NUCLEOTIDE SEQUENCE [LARGE SCALE GENOMIC DNA]</scope>
    <source>
        <strain evidence="8 9">DSM 105074</strain>
    </source>
</reference>
<feature type="transmembrane region" description="Helical" evidence="6">
    <location>
        <begin position="42"/>
        <end position="65"/>
    </location>
</feature>
<dbReference type="InterPro" id="IPR036259">
    <property type="entry name" value="MFS_trans_sf"/>
</dbReference>
<dbReference type="PROSITE" id="PS50850">
    <property type="entry name" value="MFS"/>
    <property type="match status" value="1"/>
</dbReference>
<feature type="transmembrane region" description="Helical" evidence="6">
    <location>
        <begin position="161"/>
        <end position="181"/>
    </location>
</feature>
<evidence type="ECO:0000256" key="6">
    <source>
        <dbReference type="SAM" id="Phobius"/>
    </source>
</evidence>
<dbReference type="Pfam" id="PF07690">
    <property type="entry name" value="MFS_1"/>
    <property type="match status" value="1"/>
</dbReference>
<organism evidence="8 9">
    <name type="scientific">Rhabdobacter roseus</name>
    <dbReference type="NCBI Taxonomy" id="1655419"/>
    <lineage>
        <taxon>Bacteria</taxon>
        <taxon>Pseudomonadati</taxon>
        <taxon>Bacteroidota</taxon>
        <taxon>Cytophagia</taxon>
        <taxon>Cytophagales</taxon>
        <taxon>Cytophagaceae</taxon>
        <taxon>Rhabdobacter</taxon>
    </lineage>
</organism>
<feature type="transmembrane region" description="Helical" evidence="6">
    <location>
        <begin position="297"/>
        <end position="315"/>
    </location>
</feature>
<name>A0A840TMJ9_9BACT</name>
<dbReference type="InterPro" id="IPR020846">
    <property type="entry name" value="MFS_dom"/>
</dbReference>
<evidence type="ECO:0000313" key="9">
    <source>
        <dbReference type="Proteomes" id="UP000557307"/>
    </source>
</evidence>
<feature type="transmembrane region" description="Helical" evidence="6">
    <location>
        <begin position="223"/>
        <end position="241"/>
    </location>
</feature>
<keyword evidence="5 6" id="KW-0472">Membrane</keyword>
<dbReference type="InterPro" id="IPR000849">
    <property type="entry name" value="Sugar_P_transporter"/>
</dbReference>